<dbReference type="RefSeq" id="WP_259837904.1">
    <property type="nucleotide sequence ID" value="NZ_JAOAMU010000002.1"/>
</dbReference>
<evidence type="ECO:0000313" key="3">
    <source>
        <dbReference type="EMBL" id="MCT2561693.1"/>
    </source>
</evidence>
<dbReference type="Pfam" id="PF03382">
    <property type="entry name" value="DUF285"/>
    <property type="match status" value="2"/>
</dbReference>
<dbReference type="InterPro" id="IPR026444">
    <property type="entry name" value="Secre_tail"/>
</dbReference>
<reference evidence="3 4" key="1">
    <citation type="submission" date="2022-09" db="EMBL/GenBank/DDBJ databases">
        <title>Chryseobacterium oleae sp.nov., isolated from the inter-root soil of Pyrola calliantha H. Andr. in Tibet.</title>
        <authorList>
            <person name="Li Z."/>
        </authorList>
    </citation>
    <scope>NUCLEOTIDE SEQUENCE [LARGE SCALE GENOMIC DNA]</scope>
    <source>
        <strain evidence="4">pc1-10</strain>
    </source>
</reference>
<evidence type="ECO:0000313" key="4">
    <source>
        <dbReference type="Proteomes" id="UP001525566"/>
    </source>
</evidence>
<dbReference type="NCBIfam" id="TIGR04183">
    <property type="entry name" value="Por_Secre_tail"/>
    <property type="match status" value="1"/>
</dbReference>
<name>A0ABT2IS92_9FLAO</name>
<evidence type="ECO:0000259" key="2">
    <source>
        <dbReference type="Pfam" id="PF18962"/>
    </source>
</evidence>
<protein>
    <submittedName>
        <fullName evidence="3">BspA family leucine-rich repeat surface protein</fullName>
    </submittedName>
</protein>
<dbReference type="Pfam" id="PF18962">
    <property type="entry name" value="Por_Secre_tail"/>
    <property type="match status" value="1"/>
</dbReference>
<dbReference type="InterPro" id="IPR011889">
    <property type="entry name" value="Liste_lipo_26"/>
</dbReference>
<keyword evidence="1" id="KW-0732">Signal</keyword>
<dbReference type="EMBL" id="JAOAMU010000002">
    <property type="protein sequence ID" value="MCT2561693.1"/>
    <property type="molecule type" value="Genomic_DNA"/>
</dbReference>
<gene>
    <name evidence="3" type="ORF">N0B48_07350</name>
</gene>
<sequence length="541" mass="60713">MIKKILPFILIVLLFQCIKAQDEFITIWKPNAVSSPVNAPVAATNTQIWFPGKGENFTITWEEVGYPQHSGTLQNVTSALQILIDFGTPLNPDPSTTFYRLKVSNGNGTFRQLQFGTPNTYVFQHIVTSWKLFGSAEKLVDIEQWGKIHWDSMNAAFVECKNMNMTATDAPDLSGVTDASYMFHNAHKFFGNPSMASWNTSTIKNFRSMFGYSVTVGINTPTDLFNPPIGSWDTSSAENMSFMFNVRKAFNQNLNSWNVSNVTDMSYMFASCESFNQPVDQWNVSKVKNIAYMFHFIPVFNQSLATWDTSNVNNMEHIFHGNTAFDQPLQTWNVSKVTNMDTSFDSASSFNQPLDTWDTHNVTNMSYLFSNASSFNQSLEVWNLTSLTSAFRMISESGMDCSNYSRTLRGWAINSNTPNNIMLGALTPFAYSSDVSAFRDTLINKGWGLLGDVAGECRFLGVSDVQSTHSVTLFPNPADQIIYIKNLKGGRSYKIFDSSGRIALQNVLDRDYIDVGSLTSGNYILQLTTDRGSQILKFIKK</sequence>
<accession>A0ABT2IS92</accession>
<feature type="domain" description="Secretion system C-terminal sorting" evidence="2">
    <location>
        <begin position="473"/>
        <end position="539"/>
    </location>
</feature>
<proteinExistence type="predicted"/>
<organism evidence="3 4">
    <name type="scientific">Chryseobacterium herbae</name>
    <dbReference type="NCBI Taxonomy" id="2976476"/>
    <lineage>
        <taxon>Bacteria</taxon>
        <taxon>Pseudomonadati</taxon>
        <taxon>Bacteroidota</taxon>
        <taxon>Flavobacteriia</taxon>
        <taxon>Flavobacteriales</taxon>
        <taxon>Weeksellaceae</taxon>
        <taxon>Chryseobacterium group</taxon>
        <taxon>Chryseobacterium</taxon>
    </lineage>
</organism>
<dbReference type="InterPro" id="IPR005046">
    <property type="entry name" value="DUF285"/>
</dbReference>
<dbReference type="Proteomes" id="UP001525566">
    <property type="component" value="Unassembled WGS sequence"/>
</dbReference>
<keyword evidence="4" id="KW-1185">Reference proteome</keyword>
<dbReference type="NCBIfam" id="TIGR02167">
    <property type="entry name" value="Liste_lipo_26"/>
    <property type="match status" value="2"/>
</dbReference>
<evidence type="ECO:0000256" key="1">
    <source>
        <dbReference type="ARBA" id="ARBA00022729"/>
    </source>
</evidence>
<comment type="caution">
    <text evidence="3">The sequence shown here is derived from an EMBL/GenBank/DDBJ whole genome shotgun (WGS) entry which is preliminary data.</text>
</comment>